<gene>
    <name evidence="2" type="ORF">E2C01_027652</name>
</gene>
<feature type="region of interest" description="Disordered" evidence="1">
    <location>
        <begin position="139"/>
        <end position="162"/>
    </location>
</feature>
<dbReference type="AlphaFoldDB" id="A0A5B7EM75"/>
<dbReference type="Proteomes" id="UP000324222">
    <property type="component" value="Unassembled WGS sequence"/>
</dbReference>
<organism evidence="2 3">
    <name type="scientific">Portunus trituberculatus</name>
    <name type="common">Swimming crab</name>
    <name type="synonym">Neptunus trituberculatus</name>
    <dbReference type="NCBI Taxonomy" id="210409"/>
    <lineage>
        <taxon>Eukaryota</taxon>
        <taxon>Metazoa</taxon>
        <taxon>Ecdysozoa</taxon>
        <taxon>Arthropoda</taxon>
        <taxon>Crustacea</taxon>
        <taxon>Multicrustacea</taxon>
        <taxon>Malacostraca</taxon>
        <taxon>Eumalacostraca</taxon>
        <taxon>Eucarida</taxon>
        <taxon>Decapoda</taxon>
        <taxon>Pleocyemata</taxon>
        <taxon>Brachyura</taxon>
        <taxon>Eubrachyura</taxon>
        <taxon>Portunoidea</taxon>
        <taxon>Portunidae</taxon>
        <taxon>Portuninae</taxon>
        <taxon>Portunus</taxon>
    </lineage>
</organism>
<reference evidence="2 3" key="1">
    <citation type="submission" date="2019-05" db="EMBL/GenBank/DDBJ databases">
        <title>Another draft genome of Portunus trituberculatus and its Hox gene families provides insights of decapod evolution.</title>
        <authorList>
            <person name="Jeong J.-H."/>
            <person name="Song I."/>
            <person name="Kim S."/>
            <person name="Choi T."/>
            <person name="Kim D."/>
            <person name="Ryu S."/>
            <person name="Kim W."/>
        </authorList>
    </citation>
    <scope>NUCLEOTIDE SEQUENCE [LARGE SCALE GENOMIC DNA]</scope>
    <source>
        <tissue evidence="2">Muscle</tissue>
    </source>
</reference>
<keyword evidence="3" id="KW-1185">Reference proteome</keyword>
<proteinExistence type="predicted"/>
<protein>
    <submittedName>
        <fullName evidence="2">Uncharacterized protein</fullName>
    </submittedName>
</protein>
<evidence type="ECO:0000313" key="2">
    <source>
        <dbReference type="EMBL" id="MPC34269.1"/>
    </source>
</evidence>
<accession>A0A5B7EM75</accession>
<evidence type="ECO:0000256" key="1">
    <source>
        <dbReference type="SAM" id="MobiDB-lite"/>
    </source>
</evidence>
<comment type="caution">
    <text evidence="2">The sequence shown here is derived from an EMBL/GenBank/DDBJ whole genome shotgun (WGS) entry which is preliminary data.</text>
</comment>
<dbReference type="EMBL" id="VSRR010003017">
    <property type="protein sequence ID" value="MPC34269.1"/>
    <property type="molecule type" value="Genomic_DNA"/>
</dbReference>
<name>A0A5B7EM75_PORTR</name>
<feature type="compositionally biased region" description="Basic and acidic residues" evidence="1">
    <location>
        <begin position="147"/>
        <end position="162"/>
    </location>
</feature>
<sequence length="162" mass="17350">MVSWVAGGGGGGSGGNCSKERLLEEEAVVVVVASKEQLLVLWRFSGKQYMVVVVVVVVVVLKRSESIGVCGWVWVVWEHGRGRVWVGVGISAGVEDAVWLLIWGLTSVLTGRTLALHPGVGRLGQAHVGLWEGGLESAGQLSSLPRDTQHKQTKEKRPTLCT</sequence>
<evidence type="ECO:0000313" key="3">
    <source>
        <dbReference type="Proteomes" id="UP000324222"/>
    </source>
</evidence>